<evidence type="ECO:0000256" key="9">
    <source>
        <dbReference type="ARBA" id="ARBA00048531"/>
    </source>
</evidence>
<dbReference type="InterPro" id="IPR015422">
    <property type="entry name" value="PyrdxlP-dep_Trfase_small"/>
</dbReference>
<keyword evidence="7 11" id="KW-0456">Lyase</keyword>
<evidence type="ECO:0000256" key="1">
    <source>
        <dbReference type="ARBA" id="ARBA00001933"/>
    </source>
</evidence>
<comment type="caution">
    <text evidence="11">The sequence shown here is derived from an EMBL/GenBank/DDBJ whole genome shotgun (WGS) entry which is preliminary data.</text>
</comment>
<dbReference type="PANTHER" id="PTHR42885:SF1">
    <property type="entry name" value="THREONINE-PHOSPHATE DECARBOXYLASE"/>
    <property type="match status" value="1"/>
</dbReference>
<comment type="pathway">
    <text evidence="3">Cofactor biosynthesis; adenosylcobalamin biosynthesis.</text>
</comment>
<accession>A0ABV3QVM4</accession>
<evidence type="ECO:0000256" key="3">
    <source>
        <dbReference type="ARBA" id="ARBA00004953"/>
    </source>
</evidence>
<comment type="function">
    <text evidence="2">Decarboxylates L-threonine-O-3-phosphate to yield (R)-1-amino-2-propanol O-2-phosphate, the precursor for the linkage between the nucleotide loop and the corrin ring in cobalamin.</text>
</comment>
<evidence type="ECO:0000256" key="8">
    <source>
        <dbReference type="ARBA" id="ARBA00029996"/>
    </source>
</evidence>
<dbReference type="Gene3D" id="3.40.640.10">
    <property type="entry name" value="Type I PLP-dependent aspartate aminotransferase-like (Major domain)"/>
    <property type="match status" value="1"/>
</dbReference>
<evidence type="ECO:0000256" key="5">
    <source>
        <dbReference type="ARBA" id="ARBA00022573"/>
    </source>
</evidence>
<keyword evidence="12" id="KW-1185">Reference proteome</keyword>
<reference evidence="11 12" key="1">
    <citation type="submission" date="2024-06" db="EMBL/GenBank/DDBJ databases">
        <authorList>
            <person name="Tuo L."/>
        </authorList>
    </citation>
    <scope>NUCLEOTIDE SEQUENCE [LARGE SCALE GENOMIC DNA]</scope>
    <source>
        <strain evidence="11 12">ZMM04-5</strain>
    </source>
</reference>
<organism evidence="11 12">
    <name type="scientific">Mesorhizobium marinum</name>
    <dbReference type="NCBI Taxonomy" id="3228790"/>
    <lineage>
        <taxon>Bacteria</taxon>
        <taxon>Pseudomonadati</taxon>
        <taxon>Pseudomonadota</taxon>
        <taxon>Alphaproteobacteria</taxon>
        <taxon>Hyphomicrobiales</taxon>
        <taxon>Phyllobacteriaceae</taxon>
        <taxon>Mesorhizobium</taxon>
    </lineage>
</organism>
<evidence type="ECO:0000259" key="10">
    <source>
        <dbReference type="Pfam" id="PF00155"/>
    </source>
</evidence>
<evidence type="ECO:0000256" key="4">
    <source>
        <dbReference type="ARBA" id="ARBA00012285"/>
    </source>
</evidence>
<dbReference type="NCBIfam" id="TIGR01140">
    <property type="entry name" value="L_thr_O3P_dcar"/>
    <property type="match status" value="1"/>
</dbReference>
<keyword evidence="6" id="KW-0663">Pyridoxal phosphate</keyword>
<name>A0ABV3QVM4_9HYPH</name>
<evidence type="ECO:0000256" key="2">
    <source>
        <dbReference type="ARBA" id="ARBA00003444"/>
    </source>
</evidence>
<dbReference type="InterPro" id="IPR004839">
    <property type="entry name" value="Aminotransferase_I/II_large"/>
</dbReference>
<evidence type="ECO:0000313" key="11">
    <source>
        <dbReference type="EMBL" id="MEW9805119.1"/>
    </source>
</evidence>
<dbReference type="GO" id="GO:0048472">
    <property type="term" value="F:threonine-phosphate decarboxylase activity"/>
    <property type="evidence" value="ECO:0007669"/>
    <property type="project" value="UniProtKB-EC"/>
</dbReference>
<evidence type="ECO:0000256" key="7">
    <source>
        <dbReference type="ARBA" id="ARBA00023239"/>
    </source>
</evidence>
<comment type="cofactor">
    <cofactor evidence="1">
        <name>pyridoxal 5'-phosphate</name>
        <dbReference type="ChEBI" id="CHEBI:597326"/>
    </cofactor>
</comment>
<feature type="domain" description="Aminotransferase class I/classII large" evidence="10">
    <location>
        <begin position="79"/>
        <end position="325"/>
    </location>
</feature>
<dbReference type="RefSeq" id="WP_367722168.1">
    <property type="nucleotide sequence ID" value="NZ_JBFOCH010000031.1"/>
</dbReference>
<dbReference type="Pfam" id="PF00155">
    <property type="entry name" value="Aminotran_1_2"/>
    <property type="match status" value="1"/>
</dbReference>
<dbReference type="EC" id="4.1.1.81" evidence="4"/>
<dbReference type="PANTHER" id="PTHR42885">
    <property type="entry name" value="HISTIDINOL-PHOSPHATE AMINOTRANSFERASE-RELATED"/>
    <property type="match status" value="1"/>
</dbReference>
<sequence>MDVPANAIAAVADHGGSLGRARALFPDAPEPWVDLSTGINPHSYPLFDLPATALTRLPEPERARELAAVAANAYGARSPRHVALGPGTQILLPRVFSLVKPGRAAVLGPTYAEHARAAALAGHSAIETRDLSALAQADIAVVVNPNNPDGRIVSRTDLLGLAVALRRRGGLLVVDEAFMDVGPEDESLCDDVGQGGIVVLRSLGKFYGLAGVRLGFAIASEDIAGRLDAEFGPWSVSGPALEYGIRALADLAWQEQMRRSLAADAARLDALLAAHGVAVDGGTSLFRHVTNADAARLFDCLGGRGILIRNFSARPRALRFGLPGGESEWQRLGEALRAWREAGGAGHAAPPQTEDVR</sequence>
<dbReference type="SUPFAM" id="SSF53383">
    <property type="entry name" value="PLP-dependent transferases"/>
    <property type="match status" value="1"/>
</dbReference>
<dbReference type="InterPro" id="IPR015424">
    <property type="entry name" value="PyrdxlP-dep_Trfase"/>
</dbReference>
<proteinExistence type="predicted"/>
<dbReference type="EMBL" id="JBFOCI010000001">
    <property type="protein sequence ID" value="MEW9805119.1"/>
    <property type="molecule type" value="Genomic_DNA"/>
</dbReference>
<dbReference type="InterPro" id="IPR015421">
    <property type="entry name" value="PyrdxlP-dep_Trfase_major"/>
</dbReference>
<gene>
    <name evidence="11" type="primary">cobD</name>
    <name evidence="11" type="ORF">ABUE31_03860</name>
</gene>
<dbReference type="Proteomes" id="UP001556196">
    <property type="component" value="Unassembled WGS sequence"/>
</dbReference>
<protein>
    <recommendedName>
        <fullName evidence="4">threonine-phosphate decarboxylase</fullName>
        <ecNumber evidence="4">4.1.1.81</ecNumber>
    </recommendedName>
    <alternativeName>
        <fullName evidence="8">L-threonine-O-3-phosphate decarboxylase</fullName>
    </alternativeName>
</protein>
<dbReference type="InterPro" id="IPR005860">
    <property type="entry name" value="CobD"/>
</dbReference>
<comment type="catalytic activity">
    <reaction evidence="9">
        <text>O-phospho-L-threonine + H(+) = (R)-1-aminopropan-2-yl phosphate + CO2</text>
        <dbReference type="Rhea" id="RHEA:11492"/>
        <dbReference type="ChEBI" id="CHEBI:15378"/>
        <dbReference type="ChEBI" id="CHEBI:16526"/>
        <dbReference type="ChEBI" id="CHEBI:58563"/>
        <dbReference type="ChEBI" id="CHEBI:58675"/>
        <dbReference type="EC" id="4.1.1.81"/>
    </reaction>
</comment>
<evidence type="ECO:0000256" key="6">
    <source>
        <dbReference type="ARBA" id="ARBA00022898"/>
    </source>
</evidence>
<keyword evidence="5" id="KW-0169">Cobalamin biosynthesis</keyword>
<evidence type="ECO:0000313" key="12">
    <source>
        <dbReference type="Proteomes" id="UP001556196"/>
    </source>
</evidence>
<dbReference type="Gene3D" id="3.90.1150.10">
    <property type="entry name" value="Aspartate Aminotransferase, domain 1"/>
    <property type="match status" value="1"/>
</dbReference>